<gene>
    <name evidence="1" type="ORF">DEO72_LG5g1161</name>
</gene>
<organism evidence="1 2">
    <name type="scientific">Vigna unguiculata</name>
    <name type="common">Cowpea</name>
    <dbReference type="NCBI Taxonomy" id="3917"/>
    <lineage>
        <taxon>Eukaryota</taxon>
        <taxon>Viridiplantae</taxon>
        <taxon>Streptophyta</taxon>
        <taxon>Embryophyta</taxon>
        <taxon>Tracheophyta</taxon>
        <taxon>Spermatophyta</taxon>
        <taxon>Magnoliopsida</taxon>
        <taxon>eudicotyledons</taxon>
        <taxon>Gunneridae</taxon>
        <taxon>Pentapetalae</taxon>
        <taxon>rosids</taxon>
        <taxon>fabids</taxon>
        <taxon>Fabales</taxon>
        <taxon>Fabaceae</taxon>
        <taxon>Papilionoideae</taxon>
        <taxon>50 kb inversion clade</taxon>
        <taxon>NPAAA clade</taxon>
        <taxon>indigoferoid/millettioid clade</taxon>
        <taxon>Phaseoleae</taxon>
        <taxon>Vigna</taxon>
    </lineage>
</organism>
<protein>
    <submittedName>
        <fullName evidence="1">Uncharacterized protein</fullName>
    </submittedName>
</protein>
<sequence>MARDETLFDIVVVVARDFQRFAGSQSVWRRESQSSAPWCEERKQQEWCGGARCEEWKQRGARSGKLHGDLLRRGGWSRRGLGTARCESGKL</sequence>
<dbReference type="EMBL" id="CP039349">
    <property type="protein sequence ID" value="QCD93090.1"/>
    <property type="molecule type" value="Genomic_DNA"/>
</dbReference>
<accession>A0A4D6LX81</accession>
<keyword evidence="2" id="KW-1185">Reference proteome</keyword>
<reference evidence="1 2" key="1">
    <citation type="submission" date="2019-04" db="EMBL/GenBank/DDBJ databases">
        <title>An improved genome assembly and genetic linkage map for asparagus bean, Vigna unguiculata ssp. sesquipedialis.</title>
        <authorList>
            <person name="Xia Q."/>
            <person name="Zhang R."/>
            <person name="Dong Y."/>
        </authorList>
    </citation>
    <scope>NUCLEOTIDE SEQUENCE [LARGE SCALE GENOMIC DNA]</scope>
    <source>
        <tissue evidence="1">Leaf</tissue>
    </source>
</reference>
<name>A0A4D6LX81_VIGUN</name>
<evidence type="ECO:0000313" key="2">
    <source>
        <dbReference type="Proteomes" id="UP000501690"/>
    </source>
</evidence>
<dbReference type="AlphaFoldDB" id="A0A4D6LX81"/>
<proteinExistence type="predicted"/>
<evidence type="ECO:0000313" key="1">
    <source>
        <dbReference type="EMBL" id="QCD93090.1"/>
    </source>
</evidence>
<dbReference type="Proteomes" id="UP000501690">
    <property type="component" value="Linkage Group LG5"/>
</dbReference>